<evidence type="ECO:0000313" key="2">
    <source>
        <dbReference type="EMBL" id="KAH9844737.1"/>
    </source>
</evidence>
<dbReference type="Proteomes" id="UP001138500">
    <property type="component" value="Unassembled WGS sequence"/>
</dbReference>
<reference evidence="2 3" key="2">
    <citation type="journal article" date="2021" name="Curr. Genet.">
        <title>Genetic response to nitrogen starvation in the aggressive Eucalyptus foliar pathogen Teratosphaeria destructans.</title>
        <authorList>
            <person name="Havenga M."/>
            <person name="Wingfield B.D."/>
            <person name="Wingfield M.J."/>
            <person name="Dreyer L.L."/>
            <person name="Roets F."/>
            <person name="Aylward J."/>
        </authorList>
    </citation>
    <scope>NUCLEOTIDE SEQUENCE [LARGE SCALE GENOMIC DNA]</scope>
    <source>
        <strain evidence="2">CMW44962</strain>
    </source>
</reference>
<keyword evidence="3" id="KW-1185">Reference proteome</keyword>
<protein>
    <submittedName>
        <fullName evidence="2">Uncharacterized protein</fullName>
    </submittedName>
</protein>
<reference evidence="2 3" key="1">
    <citation type="journal article" date="2018" name="IMA Fungus">
        <title>IMA Genome-F 10: Nine draft genome sequences of Claviceps purpurea s.lat., including C. arundinis, C. humidiphila, and C. cf. spartinae, pseudomolecules for the pitch canker pathogen Fusarium circinatum, draft genome of Davidsoniella eucalypti, Grosmannia galeiformis, Quambalaria eucalypti, and Teratosphaeria destructans.</title>
        <authorList>
            <person name="Wingfield B.D."/>
            <person name="Liu M."/>
            <person name="Nguyen H.D."/>
            <person name="Lane F.A."/>
            <person name="Morgan S.W."/>
            <person name="De Vos L."/>
            <person name="Wilken P.M."/>
            <person name="Duong T.A."/>
            <person name="Aylward J."/>
            <person name="Coetzee M.P."/>
            <person name="Dadej K."/>
            <person name="De Beer Z.W."/>
            <person name="Findlay W."/>
            <person name="Havenga M."/>
            <person name="Kolarik M."/>
            <person name="Menzies J.G."/>
            <person name="Naidoo K."/>
            <person name="Pochopski O."/>
            <person name="Shoukouhi P."/>
            <person name="Santana Q.C."/>
            <person name="Seifert K.A."/>
            <person name="Soal N."/>
            <person name="Steenkamp E.T."/>
            <person name="Tatham C.T."/>
            <person name="van der Nest M.A."/>
            <person name="Wingfield M.J."/>
        </authorList>
    </citation>
    <scope>NUCLEOTIDE SEQUENCE [LARGE SCALE GENOMIC DNA]</scope>
    <source>
        <strain evidence="2">CMW44962</strain>
    </source>
</reference>
<organism evidence="2 3">
    <name type="scientific">Teratosphaeria destructans</name>
    <dbReference type="NCBI Taxonomy" id="418781"/>
    <lineage>
        <taxon>Eukaryota</taxon>
        <taxon>Fungi</taxon>
        <taxon>Dikarya</taxon>
        <taxon>Ascomycota</taxon>
        <taxon>Pezizomycotina</taxon>
        <taxon>Dothideomycetes</taxon>
        <taxon>Dothideomycetidae</taxon>
        <taxon>Mycosphaerellales</taxon>
        <taxon>Teratosphaeriaceae</taxon>
        <taxon>Teratosphaeria</taxon>
    </lineage>
</organism>
<name>A0A9W7SZL0_9PEZI</name>
<proteinExistence type="predicted"/>
<sequence>MDPMQVETACPPHHASMPSHTSPGMTRIATANHVPRMPQDMREATVYVTWWLPPIHWTVLAPAGGFLLHVEDLK</sequence>
<gene>
    <name evidence="2" type="ORF">Tdes44962_MAKER07149</name>
</gene>
<evidence type="ECO:0000313" key="3">
    <source>
        <dbReference type="Proteomes" id="UP001138500"/>
    </source>
</evidence>
<accession>A0A9W7SZL0</accession>
<evidence type="ECO:0000256" key="1">
    <source>
        <dbReference type="SAM" id="MobiDB-lite"/>
    </source>
</evidence>
<feature type="region of interest" description="Disordered" evidence="1">
    <location>
        <begin position="1"/>
        <end position="26"/>
    </location>
</feature>
<comment type="caution">
    <text evidence="2">The sequence shown here is derived from an EMBL/GenBank/DDBJ whole genome shotgun (WGS) entry which is preliminary data.</text>
</comment>
<dbReference type="AlphaFoldDB" id="A0A9W7SZL0"/>
<dbReference type="EMBL" id="RIBY02000236">
    <property type="protein sequence ID" value="KAH9844737.1"/>
    <property type="molecule type" value="Genomic_DNA"/>
</dbReference>